<keyword evidence="1" id="KW-0472">Membrane</keyword>
<sequence>MKTDRRSLTLQARRLLAVIVAAVLTALVWVGHVLTLFVGAADALVTARLGVPRVAYICGRLAEVVRQTWKEEV</sequence>
<feature type="transmembrane region" description="Helical" evidence="1">
    <location>
        <begin position="15"/>
        <end position="41"/>
    </location>
</feature>
<dbReference type="AlphaFoldDB" id="A0A1H8K285"/>
<dbReference type="Proteomes" id="UP000198953">
    <property type="component" value="Unassembled WGS sequence"/>
</dbReference>
<dbReference type="RefSeq" id="WP_091106080.1">
    <property type="nucleotide sequence ID" value="NZ_FOBF01000048.1"/>
</dbReference>
<name>A0A1H8K285_9ACTN</name>
<proteinExistence type="predicted"/>
<reference evidence="2 3" key="1">
    <citation type="submission" date="2016-10" db="EMBL/GenBank/DDBJ databases">
        <authorList>
            <person name="de Groot N.N."/>
        </authorList>
    </citation>
    <scope>NUCLEOTIDE SEQUENCE [LARGE SCALE GENOMIC DNA]</scope>
    <source>
        <strain evidence="2 3">DSM 43357</strain>
    </source>
</reference>
<evidence type="ECO:0000313" key="3">
    <source>
        <dbReference type="Proteomes" id="UP000198953"/>
    </source>
</evidence>
<keyword evidence="3" id="KW-1185">Reference proteome</keyword>
<accession>A0A1H8K285</accession>
<evidence type="ECO:0000256" key="1">
    <source>
        <dbReference type="SAM" id="Phobius"/>
    </source>
</evidence>
<organism evidence="2 3">
    <name type="scientific">Nonomuraea pusilla</name>
    <dbReference type="NCBI Taxonomy" id="46177"/>
    <lineage>
        <taxon>Bacteria</taxon>
        <taxon>Bacillati</taxon>
        <taxon>Actinomycetota</taxon>
        <taxon>Actinomycetes</taxon>
        <taxon>Streptosporangiales</taxon>
        <taxon>Streptosporangiaceae</taxon>
        <taxon>Nonomuraea</taxon>
    </lineage>
</organism>
<dbReference type="STRING" id="46177.SAMN05660976_08503"/>
<protein>
    <submittedName>
        <fullName evidence="2">Uncharacterized protein</fullName>
    </submittedName>
</protein>
<gene>
    <name evidence="2" type="ORF">SAMN05660976_08503</name>
</gene>
<dbReference type="EMBL" id="FOBF01000048">
    <property type="protein sequence ID" value="SEN87052.1"/>
    <property type="molecule type" value="Genomic_DNA"/>
</dbReference>
<keyword evidence="1" id="KW-1133">Transmembrane helix</keyword>
<keyword evidence="1" id="KW-0812">Transmembrane</keyword>
<evidence type="ECO:0000313" key="2">
    <source>
        <dbReference type="EMBL" id="SEN87052.1"/>
    </source>
</evidence>